<dbReference type="EMBL" id="JAFBFH010000002">
    <property type="protein sequence ID" value="MBM7713422.1"/>
    <property type="molecule type" value="Genomic_DNA"/>
</dbReference>
<evidence type="ECO:0000313" key="2">
    <source>
        <dbReference type="Proteomes" id="UP000823485"/>
    </source>
</evidence>
<keyword evidence="2" id="KW-1185">Reference proteome</keyword>
<evidence type="ECO:0000313" key="1">
    <source>
        <dbReference type="EMBL" id="MBM7713422.1"/>
    </source>
</evidence>
<organism evidence="1 2">
    <name type="scientific">Siminovitchia thermophila</name>
    <dbReference type="NCBI Taxonomy" id="1245522"/>
    <lineage>
        <taxon>Bacteria</taxon>
        <taxon>Bacillati</taxon>
        <taxon>Bacillota</taxon>
        <taxon>Bacilli</taxon>
        <taxon>Bacillales</taxon>
        <taxon>Bacillaceae</taxon>
        <taxon>Siminovitchia</taxon>
    </lineage>
</organism>
<dbReference type="Pfam" id="PF01790">
    <property type="entry name" value="LGT"/>
    <property type="match status" value="1"/>
</dbReference>
<dbReference type="InterPro" id="IPR001640">
    <property type="entry name" value="Lgt"/>
</dbReference>
<gene>
    <name evidence="1" type="ORF">JOC94_000390</name>
</gene>
<reference evidence="1 2" key="1">
    <citation type="submission" date="2021-01" db="EMBL/GenBank/DDBJ databases">
        <title>Genomic Encyclopedia of Type Strains, Phase IV (KMG-IV): sequencing the most valuable type-strain genomes for metagenomic binning, comparative biology and taxonomic classification.</title>
        <authorList>
            <person name="Goeker M."/>
        </authorList>
    </citation>
    <scope>NUCLEOTIDE SEQUENCE [LARGE SCALE GENOMIC DNA]</scope>
    <source>
        <strain evidence="1 2">DSM 105453</strain>
    </source>
</reference>
<proteinExistence type="predicted"/>
<accession>A0ABS2R1A7</accession>
<sequence>MEVLFIGFAILLVLRKVNLRRNELFYFMLFGIQSLAFFIEALRTDNLMLTEHLKMAQTISILLI</sequence>
<dbReference type="Proteomes" id="UP000823485">
    <property type="component" value="Unassembled WGS sequence"/>
</dbReference>
<dbReference type="RefSeq" id="WP_077114342.1">
    <property type="nucleotide sequence ID" value="NZ_JAFBFH010000002.1"/>
</dbReference>
<name>A0ABS2R1A7_9BACI</name>
<comment type="caution">
    <text evidence="1">The sequence shown here is derived from an EMBL/GenBank/DDBJ whole genome shotgun (WGS) entry which is preliminary data.</text>
</comment>
<protein>
    <submittedName>
        <fullName evidence="1">Prolipoprotein diacylglyceryltransferase</fullName>
    </submittedName>
</protein>